<sequence length="153" mass="17938">MNLPEQDTELKEPHLWEEAERTNPATHSAETKEYDEDFFEGWEENIWASPWLRRNGLFIGFITLCGLICIGWPYIYMMNVREITALEQKLKDIRYKALFISAERIEYERINNITERVKEHGLQLVPASQPPYLLLDTGQCGRPSPQDLPEANR</sequence>
<dbReference type="STRING" id="1127696.HMPREF9134_00871"/>
<dbReference type="EMBL" id="AMEQ01000025">
    <property type="protein sequence ID" value="EKY01494.1"/>
    <property type="molecule type" value="Genomic_DNA"/>
</dbReference>
<keyword evidence="2" id="KW-0812">Transmembrane</keyword>
<comment type="caution">
    <text evidence="3">The sequence shown here is derived from an EMBL/GenBank/DDBJ whole genome shotgun (WGS) entry which is preliminary data.</text>
</comment>
<feature type="compositionally biased region" description="Basic and acidic residues" evidence="1">
    <location>
        <begin position="8"/>
        <end position="21"/>
    </location>
</feature>
<dbReference type="RefSeq" id="WP_005469234.1">
    <property type="nucleotide sequence ID" value="NZ_KB291046.1"/>
</dbReference>
<dbReference type="AlphaFoldDB" id="L1NDA8"/>
<dbReference type="PATRIC" id="fig|1127696.3.peg.792"/>
<evidence type="ECO:0000313" key="4">
    <source>
        <dbReference type="Proteomes" id="UP000010408"/>
    </source>
</evidence>
<feature type="region of interest" description="Disordered" evidence="1">
    <location>
        <begin position="1"/>
        <end position="30"/>
    </location>
</feature>
<gene>
    <name evidence="3" type="ORF">HMPREF9134_00871</name>
</gene>
<accession>L1NDA8</accession>
<evidence type="ECO:0000313" key="3">
    <source>
        <dbReference type="EMBL" id="EKY01494.1"/>
    </source>
</evidence>
<feature type="transmembrane region" description="Helical" evidence="2">
    <location>
        <begin position="57"/>
        <end position="76"/>
    </location>
</feature>
<organism evidence="3 4">
    <name type="scientific">Porphyromonas catoniae F0037</name>
    <dbReference type="NCBI Taxonomy" id="1127696"/>
    <lineage>
        <taxon>Bacteria</taxon>
        <taxon>Pseudomonadati</taxon>
        <taxon>Bacteroidota</taxon>
        <taxon>Bacteroidia</taxon>
        <taxon>Bacteroidales</taxon>
        <taxon>Porphyromonadaceae</taxon>
        <taxon>Porphyromonas</taxon>
    </lineage>
</organism>
<keyword evidence="2" id="KW-0472">Membrane</keyword>
<protein>
    <recommendedName>
        <fullName evidence="5">Cell division protein FtsL</fullName>
    </recommendedName>
</protein>
<dbReference type="Proteomes" id="UP000010408">
    <property type="component" value="Unassembled WGS sequence"/>
</dbReference>
<keyword evidence="2" id="KW-1133">Transmembrane helix</keyword>
<dbReference type="HOGENOM" id="CLU_148009_0_0_10"/>
<name>L1NDA8_9PORP</name>
<evidence type="ECO:0000256" key="2">
    <source>
        <dbReference type="SAM" id="Phobius"/>
    </source>
</evidence>
<dbReference type="InterPro" id="IPR045755">
    <property type="entry name" value="FtsL-like"/>
</dbReference>
<reference evidence="3 4" key="1">
    <citation type="submission" date="2012-05" db="EMBL/GenBank/DDBJ databases">
        <authorList>
            <person name="Weinstock G."/>
            <person name="Sodergren E."/>
            <person name="Lobos E.A."/>
            <person name="Fulton L."/>
            <person name="Fulton R."/>
            <person name="Courtney L."/>
            <person name="Fronick C."/>
            <person name="O'Laughlin M."/>
            <person name="Godfrey J."/>
            <person name="Wilson R.M."/>
            <person name="Miner T."/>
            <person name="Farmer C."/>
            <person name="Delehaunty K."/>
            <person name="Cordes M."/>
            <person name="Minx P."/>
            <person name="Tomlinson C."/>
            <person name="Chen J."/>
            <person name="Wollam A."/>
            <person name="Pepin K.H."/>
            <person name="Bhonagiri V."/>
            <person name="Zhang X."/>
            <person name="Suruliraj S."/>
            <person name="Warren W."/>
            <person name="Mitreva M."/>
            <person name="Mardis E.R."/>
            <person name="Wilson R.K."/>
        </authorList>
    </citation>
    <scope>NUCLEOTIDE SEQUENCE [LARGE SCALE GENOMIC DNA]</scope>
    <source>
        <strain evidence="3 4">F0037</strain>
    </source>
</reference>
<dbReference type="Pfam" id="PF19579">
    <property type="entry name" value="FtsL_2"/>
    <property type="match status" value="1"/>
</dbReference>
<proteinExistence type="predicted"/>
<evidence type="ECO:0000256" key="1">
    <source>
        <dbReference type="SAM" id="MobiDB-lite"/>
    </source>
</evidence>
<evidence type="ECO:0008006" key="5">
    <source>
        <dbReference type="Google" id="ProtNLM"/>
    </source>
</evidence>